<keyword evidence="3" id="KW-1185">Reference proteome</keyword>
<evidence type="ECO:0000313" key="3">
    <source>
        <dbReference type="Proteomes" id="UP000007842"/>
    </source>
</evidence>
<protein>
    <submittedName>
        <fullName evidence="2">Putative glutamate dehydrogenase/leucine dehydrogenase</fullName>
    </submittedName>
</protein>
<gene>
    <name evidence="2" type="ordered locus">SCATT_04770</name>
</gene>
<dbReference type="Pfam" id="PF19086">
    <property type="entry name" value="Terpene_syn_C_2"/>
    <property type="match status" value="1"/>
</dbReference>
<accession>G8WPQ9</accession>
<reference evidence="3" key="1">
    <citation type="submission" date="2011-12" db="EMBL/GenBank/DDBJ databases">
        <title>Complete genome sequence of Streptomyces cattleya strain DSM 46488.</title>
        <authorList>
            <person name="Ou H.-Y."/>
            <person name="Li P."/>
            <person name="Zhao C."/>
            <person name="O'Hagan D."/>
            <person name="Deng Z."/>
        </authorList>
    </citation>
    <scope>NUCLEOTIDE SEQUENCE [LARGE SCALE GENOMIC DNA]</scope>
    <source>
        <strain evidence="3">ATCC 35852 / DSM 46488 / JCM 4925 / NBRC 14057 / NRRL 8057</strain>
    </source>
</reference>
<evidence type="ECO:0000256" key="1">
    <source>
        <dbReference type="SAM" id="MobiDB-lite"/>
    </source>
</evidence>
<dbReference type="Proteomes" id="UP000007842">
    <property type="component" value="Chromosome"/>
</dbReference>
<dbReference type="SUPFAM" id="SSF48576">
    <property type="entry name" value="Terpenoid synthases"/>
    <property type="match status" value="1"/>
</dbReference>
<dbReference type="eggNOG" id="COG0664">
    <property type="taxonomic scope" value="Bacteria"/>
</dbReference>
<accession>F8JW08</accession>
<sequence length="244" mass="27384">MCPYADDPYAVSLHDISERFRSCATPVRVRRFAHAHHAWLNGVTWQIANRAGGRMPGLDDYLTMRLHSAGGEPTYAMLEIVNAAEVPAHEMDSPAVTALTEMAICVDALDNDRHSLAKGAARRQTDQNVFTVLTHHHRLTEQQALHEGIALRDRVLVRFLDLREKVMPRAGRELRRYLTDLGHGIRGNTEWALRVPRYLSPRDATTAPGDVTAPETPPFTETPLAEGPPTHHLPTIGWWWDDLA</sequence>
<organism evidence="2 3">
    <name type="scientific">Streptantibioticus cattleyicolor (strain ATCC 35852 / DSM 46488 / JCM 4925 / NBRC 14057 / NRRL 8057)</name>
    <name type="common">Streptomyces cattleya</name>
    <dbReference type="NCBI Taxonomy" id="1003195"/>
    <lineage>
        <taxon>Bacteria</taxon>
        <taxon>Bacillati</taxon>
        <taxon>Actinomycetota</taxon>
        <taxon>Actinomycetes</taxon>
        <taxon>Kitasatosporales</taxon>
        <taxon>Streptomycetaceae</taxon>
        <taxon>Streptantibioticus</taxon>
    </lineage>
</organism>
<evidence type="ECO:0000313" key="2">
    <source>
        <dbReference type="EMBL" id="AEW92848.1"/>
    </source>
</evidence>
<dbReference type="KEGG" id="sct:SCAT_0463"/>
<feature type="region of interest" description="Disordered" evidence="1">
    <location>
        <begin position="202"/>
        <end position="230"/>
    </location>
</feature>
<dbReference type="HOGENOM" id="CLU_1137499_0_0_11"/>
<name>F8JW08_STREN</name>
<dbReference type="STRING" id="1003195.SCATT_04770"/>
<dbReference type="InterPro" id="IPR008949">
    <property type="entry name" value="Isoprenoid_synthase_dom_sf"/>
</dbReference>
<dbReference type="KEGG" id="scy:SCATT_04770"/>
<dbReference type="AlphaFoldDB" id="F8JW08"/>
<dbReference type="PATRIC" id="fig|1003195.11.peg.2099"/>
<proteinExistence type="predicted"/>
<feature type="compositionally biased region" description="Low complexity" evidence="1">
    <location>
        <begin position="212"/>
        <end position="225"/>
    </location>
</feature>
<dbReference type="Gene3D" id="1.10.600.10">
    <property type="entry name" value="Farnesyl Diphosphate Synthase"/>
    <property type="match status" value="1"/>
</dbReference>
<dbReference type="EMBL" id="CP003219">
    <property type="protein sequence ID" value="AEW92848.1"/>
    <property type="molecule type" value="Genomic_DNA"/>
</dbReference>